<accession>A0A9N9APC3</accession>
<reference evidence="2" key="1">
    <citation type="submission" date="2021-06" db="EMBL/GenBank/DDBJ databases">
        <authorList>
            <person name="Kallberg Y."/>
            <person name="Tangrot J."/>
            <person name="Rosling A."/>
        </authorList>
    </citation>
    <scope>NUCLEOTIDE SEQUENCE</scope>
    <source>
        <strain evidence="2">CL551</strain>
    </source>
</reference>
<evidence type="ECO:0000256" key="1">
    <source>
        <dbReference type="SAM" id="SignalP"/>
    </source>
</evidence>
<proteinExistence type="predicted"/>
<dbReference type="Proteomes" id="UP000789342">
    <property type="component" value="Unassembled WGS sequence"/>
</dbReference>
<dbReference type="OrthoDB" id="2373701at2759"/>
<name>A0A9N9APC3_9GLOM</name>
<keyword evidence="3" id="KW-1185">Reference proteome</keyword>
<sequence>MTHLVRVFFFLITLSIFAIHATRGSSSTETTIVNDFNYNSLLANDFHEPGPESEDVQSYFDADANSDGALEGQLNPVEFKPHLDRLVETSDFFGLNEEGHKKYKVLMLFKEKGISYIFKVIVFPSKKGDEVKVYDVYIDPLKLKCKGKYYKIVVVPRSRPEAWKEIKLCIPHIH</sequence>
<dbReference type="AlphaFoldDB" id="A0A9N9APC3"/>
<evidence type="ECO:0000313" key="2">
    <source>
        <dbReference type="EMBL" id="CAG8535374.1"/>
    </source>
</evidence>
<dbReference type="EMBL" id="CAJVPV010002765">
    <property type="protein sequence ID" value="CAG8535374.1"/>
    <property type="molecule type" value="Genomic_DNA"/>
</dbReference>
<evidence type="ECO:0000313" key="3">
    <source>
        <dbReference type="Proteomes" id="UP000789342"/>
    </source>
</evidence>
<organism evidence="2 3">
    <name type="scientific">Acaulospora morrowiae</name>
    <dbReference type="NCBI Taxonomy" id="94023"/>
    <lineage>
        <taxon>Eukaryota</taxon>
        <taxon>Fungi</taxon>
        <taxon>Fungi incertae sedis</taxon>
        <taxon>Mucoromycota</taxon>
        <taxon>Glomeromycotina</taxon>
        <taxon>Glomeromycetes</taxon>
        <taxon>Diversisporales</taxon>
        <taxon>Acaulosporaceae</taxon>
        <taxon>Acaulospora</taxon>
    </lineage>
</organism>
<feature type="signal peptide" evidence="1">
    <location>
        <begin position="1"/>
        <end position="24"/>
    </location>
</feature>
<comment type="caution">
    <text evidence="2">The sequence shown here is derived from an EMBL/GenBank/DDBJ whole genome shotgun (WGS) entry which is preliminary data.</text>
</comment>
<feature type="chain" id="PRO_5040170525" evidence="1">
    <location>
        <begin position="25"/>
        <end position="174"/>
    </location>
</feature>
<keyword evidence="1" id="KW-0732">Signal</keyword>
<protein>
    <submittedName>
        <fullName evidence="2">8874_t:CDS:1</fullName>
    </submittedName>
</protein>
<gene>
    <name evidence="2" type="ORF">AMORRO_LOCUS4869</name>
</gene>